<dbReference type="InterPro" id="IPR009875">
    <property type="entry name" value="PilZ_domain"/>
</dbReference>
<feature type="region of interest" description="Disordered" evidence="4">
    <location>
        <begin position="158"/>
        <end position="245"/>
    </location>
</feature>
<feature type="compositionally biased region" description="Pro residues" evidence="4">
    <location>
        <begin position="686"/>
        <end position="698"/>
    </location>
</feature>
<dbReference type="InterPro" id="IPR029047">
    <property type="entry name" value="HSP70_peptide-bd_sf"/>
</dbReference>
<dbReference type="Pfam" id="PF07238">
    <property type="entry name" value="PilZ"/>
    <property type="match status" value="1"/>
</dbReference>
<dbReference type="Gene3D" id="3.90.640.10">
    <property type="entry name" value="Actin, Chain A, domain 4"/>
    <property type="match status" value="1"/>
</dbReference>
<feature type="compositionally biased region" description="Low complexity" evidence="4">
    <location>
        <begin position="676"/>
        <end position="685"/>
    </location>
</feature>
<evidence type="ECO:0000256" key="4">
    <source>
        <dbReference type="SAM" id="MobiDB-lite"/>
    </source>
</evidence>
<keyword evidence="2" id="KW-0547">Nucleotide-binding</keyword>
<protein>
    <submittedName>
        <fullName evidence="6">TIGR02266 family protein</fullName>
    </submittedName>
</protein>
<dbReference type="Pfam" id="PF00012">
    <property type="entry name" value="HSP70"/>
    <property type="match status" value="1"/>
</dbReference>
<evidence type="ECO:0000256" key="2">
    <source>
        <dbReference type="ARBA" id="ARBA00022741"/>
    </source>
</evidence>
<comment type="similarity">
    <text evidence="1">Belongs to the heat shock protein 70 family.</text>
</comment>
<dbReference type="SUPFAM" id="SSF100920">
    <property type="entry name" value="Heat shock protein 70kD (HSP70), peptide-binding domain"/>
    <property type="match status" value="1"/>
</dbReference>
<dbReference type="EMBL" id="JAFIMU010000007">
    <property type="protein sequence ID" value="MBN8231050.1"/>
    <property type="molecule type" value="Genomic_DNA"/>
</dbReference>
<dbReference type="InterPro" id="IPR013126">
    <property type="entry name" value="Hsp_70_fam"/>
</dbReference>
<gene>
    <name evidence="6" type="ORF">JYK02_26370</name>
</gene>
<feature type="compositionally biased region" description="Low complexity" evidence="4">
    <location>
        <begin position="561"/>
        <end position="571"/>
    </location>
</feature>
<feature type="region of interest" description="Disordered" evidence="4">
    <location>
        <begin position="339"/>
        <end position="387"/>
    </location>
</feature>
<keyword evidence="3" id="KW-0067">ATP-binding</keyword>
<dbReference type="PROSITE" id="PS00297">
    <property type="entry name" value="HSP70_1"/>
    <property type="match status" value="1"/>
</dbReference>
<proteinExistence type="inferred from homology"/>
<evidence type="ECO:0000256" key="1">
    <source>
        <dbReference type="ARBA" id="ARBA00007381"/>
    </source>
</evidence>
<organism evidence="6 7">
    <name type="scientific">Corallococcus macrosporus</name>
    <dbReference type="NCBI Taxonomy" id="35"/>
    <lineage>
        <taxon>Bacteria</taxon>
        <taxon>Pseudomonadati</taxon>
        <taxon>Myxococcota</taxon>
        <taxon>Myxococcia</taxon>
        <taxon>Myxococcales</taxon>
        <taxon>Cystobacterineae</taxon>
        <taxon>Myxococcaceae</taxon>
        <taxon>Corallococcus</taxon>
    </lineage>
</organism>
<feature type="compositionally biased region" description="Pro residues" evidence="4">
    <location>
        <begin position="170"/>
        <end position="190"/>
    </location>
</feature>
<dbReference type="RefSeq" id="WP_207054970.1">
    <property type="nucleotide sequence ID" value="NZ_JAFIMU010000007.1"/>
</dbReference>
<dbReference type="Proteomes" id="UP000664052">
    <property type="component" value="Unassembled WGS sequence"/>
</dbReference>
<feature type="compositionally biased region" description="Acidic residues" evidence="4">
    <location>
        <begin position="656"/>
        <end position="667"/>
    </location>
</feature>
<feature type="compositionally biased region" description="Low complexity" evidence="4">
    <location>
        <begin position="206"/>
        <end position="234"/>
    </location>
</feature>
<dbReference type="Gene3D" id="2.60.34.10">
    <property type="entry name" value="Substrate Binding Domain Of DNAk, Chain A, domain 1"/>
    <property type="match status" value="1"/>
</dbReference>
<reference evidence="6 7" key="1">
    <citation type="submission" date="2021-02" db="EMBL/GenBank/DDBJ databases">
        <title>De Novo genome assembly of isolated myxobacteria.</title>
        <authorList>
            <person name="Stevens D.C."/>
        </authorList>
    </citation>
    <scope>NUCLEOTIDE SEQUENCE [LARGE SCALE GENOMIC DNA]</scope>
    <source>
        <strain evidence="6 7">ATCC 29039</strain>
    </source>
</reference>
<keyword evidence="7" id="KW-1185">Reference proteome</keyword>
<evidence type="ECO:0000313" key="7">
    <source>
        <dbReference type="Proteomes" id="UP000664052"/>
    </source>
</evidence>
<evidence type="ECO:0000256" key="3">
    <source>
        <dbReference type="ARBA" id="ARBA00022840"/>
    </source>
</evidence>
<name>A0ABS3DIC4_9BACT</name>
<dbReference type="PROSITE" id="PS01036">
    <property type="entry name" value="HSP70_3"/>
    <property type="match status" value="1"/>
</dbReference>
<sequence length="1297" mass="133353">MDQGRRTSDRKSVGLLVKLKHETVGSFTEEFATNISPGGMFIRSRTPQPVGTPVRFEVQIANGVRVLQGTATVRWVRDVNDPAGPPGMGLAFEDLDIASRALVDLMLQRKPGAGAAPAAAPLPSIAPAVAPGIAPVVAPGIAPLAAPGIAPVRPPVAAPPRPAAVAPVRPAAPPAPTRPAPPAPTRPAPQAPGGAALDSLFDDLDAPSSPAPDSLFNDLDAPSSPAPADEPLSLGGADEPFSLGAPEEDVGLALADSANDVDIPLDELIAGTPPPTVPGVLSGGDEPLPGFDFEFEAPAMDAPIAMGEPLEEAPIEVGISVEDSAASGAGDASGFELDFSDVLDSAPPPRAAPVAPPSVQRAAPPPPAAPPAAPAQASGGSTEFDLDLSSLDDEAPLELAREPASSPGRHRPLGREPASSPGRAAAPGLGREPGSAAGRAPGLGREPGSAAGRAPGLGREPGSVAGRAAPGLGLEPGSAAGRGAPGLGLEPGSAAGRGAPGLGREPGSAAGRSVPGLGLEPGSAAGRGAPGLGLEPGSAAGRGAPGLGREPGSVAGRAVPGLGLESLSSGGRAAAPGLGREPGSVAGRPTARAPGELPLEPGSFANRPAAPGLGREPGSATGRAPDLSQEPASSWGRAVPQQPPAPQRPSGGSAEFDLDLSVDDDGPLELARESTSSPGRPAARPMAPPPPAPPPSVLPPSVRQAPPAPVAPSAPAMLAPAAAPAAPAPPPALDANGQVRPIYLTPPQTLAGTGPVIGIDLGTTNSCVALLSNGRPVVLRSREGYNTIPSVISLSAQSKLLVSHRAKNQLVLRPTHTIYGAKRLVGRPYDSAVVKQVRERFHYEITPDAAGRAAVRLGNDVLSLEEVQGIILRECKEMAETHLNQKVERAVVTVPAYYSEPQREAVRKAGAMAGLKVERILNEPTSAALAYGLNRELNKKVLVYDLGGGTFDATILRIEKNVFEVLGTGGDIFLGGIDFDNLIVDFLLERFQEKEGIAFNGDGIALSRVADAAERAKMGLSERSTFEVHIPMLMMDNAGRPRDLRVTMSRQDLEKICDPLLNRTIDVVRDVLLDAKLKASEVDDIILVGGMSRMPLVREKLKGLFGKNAQASVNADEAVALGAALYSGSVDKVSSVVLIDVLPMTIGVAMPGGAFKRVVERNSPLPTQRSFAISTSQDNEERMELSIFQGEDNHISANEYLGTVRMEGLPRGPKGSVRVAVTLKLDSECVLHVEAREYSTRKEVKATLATRYSPEELQRQLQVSKEAVSAAEERRGADLKDRAGRFWGFVKKALGRK</sequence>
<accession>A0ABS3DIC4</accession>
<evidence type="ECO:0000259" key="5">
    <source>
        <dbReference type="Pfam" id="PF07238"/>
    </source>
</evidence>
<comment type="caution">
    <text evidence="6">The sequence shown here is derived from an EMBL/GenBank/DDBJ whole genome shotgun (WGS) entry which is preliminary data.</text>
</comment>
<feature type="compositionally biased region" description="Pro residues" evidence="4">
    <location>
        <begin position="346"/>
        <end position="356"/>
    </location>
</feature>
<dbReference type="NCBIfam" id="TIGR02266">
    <property type="entry name" value="gmx_TIGR02266"/>
    <property type="match status" value="1"/>
</dbReference>
<dbReference type="InterPro" id="IPR043129">
    <property type="entry name" value="ATPase_NBD"/>
</dbReference>
<feature type="region of interest" description="Disordered" evidence="4">
    <location>
        <begin position="400"/>
        <end position="713"/>
    </location>
</feature>
<dbReference type="Gene3D" id="3.30.420.40">
    <property type="match status" value="2"/>
</dbReference>
<dbReference type="Gene3D" id="2.40.10.220">
    <property type="entry name" value="predicted glycosyltransferase like domains"/>
    <property type="match status" value="1"/>
</dbReference>
<feature type="compositionally biased region" description="Pro residues" evidence="4">
    <location>
        <begin position="363"/>
        <end position="373"/>
    </location>
</feature>
<dbReference type="InterPro" id="IPR018181">
    <property type="entry name" value="Heat_shock_70_CS"/>
</dbReference>
<feature type="compositionally biased region" description="Low complexity" evidence="4">
    <location>
        <begin position="415"/>
        <end position="434"/>
    </location>
</feature>
<evidence type="ECO:0000313" key="6">
    <source>
        <dbReference type="EMBL" id="MBN8231050.1"/>
    </source>
</evidence>
<dbReference type="PANTHER" id="PTHR19375">
    <property type="entry name" value="HEAT SHOCK PROTEIN 70KDA"/>
    <property type="match status" value="1"/>
</dbReference>
<dbReference type="SUPFAM" id="SSF53067">
    <property type="entry name" value="Actin-like ATPase domain"/>
    <property type="match status" value="2"/>
</dbReference>
<dbReference type="PRINTS" id="PR00301">
    <property type="entry name" value="HEATSHOCK70"/>
</dbReference>
<feature type="domain" description="PilZ" evidence="5">
    <location>
        <begin position="5"/>
        <end position="104"/>
    </location>
</feature>
<dbReference type="InterPro" id="IPR011752">
    <property type="entry name" value="PilV_Myxo-type"/>
</dbReference>
<dbReference type="PROSITE" id="PS00329">
    <property type="entry name" value="HSP70_2"/>
    <property type="match status" value="1"/>
</dbReference>
<dbReference type="SUPFAM" id="SSF141371">
    <property type="entry name" value="PilZ domain-like"/>
    <property type="match status" value="1"/>
</dbReference>